<evidence type="ECO:0000256" key="1">
    <source>
        <dbReference type="SAM" id="MobiDB-lite"/>
    </source>
</evidence>
<name>A0A0A9EXP7_ARUDO</name>
<accession>A0A0A9EXP7</accession>
<dbReference type="PANTHER" id="PTHR31730">
    <property type="entry name" value="OS01G0873900 PROTEIN"/>
    <property type="match status" value="1"/>
</dbReference>
<reference evidence="2" key="2">
    <citation type="journal article" date="2015" name="Data Brief">
        <title>Shoot transcriptome of the giant reed, Arundo donax.</title>
        <authorList>
            <person name="Barrero R.A."/>
            <person name="Guerrero F.D."/>
            <person name="Moolhuijzen P."/>
            <person name="Goolsby J.A."/>
            <person name="Tidwell J."/>
            <person name="Bellgard S.E."/>
            <person name="Bellgard M.I."/>
        </authorList>
    </citation>
    <scope>NUCLEOTIDE SEQUENCE</scope>
    <source>
        <tissue evidence="2">Shoot tissue taken approximately 20 cm above the soil surface</tissue>
    </source>
</reference>
<proteinExistence type="predicted"/>
<dbReference type="GO" id="GO:0045927">
    <property type="term" value="P:positive regulation of growth"/>
    <property type="evidence" value="ECO:0007669"/>
    <property type="project" value="InterPro"/>
</dbReference>
<feature type="compositionally biased region" description="Basic and acidic residues" evidence="1">
    <location>
        <begin position="147"/>
        <end position="159"/>
    </location>
</feature>
<reference evidence="2" key="1">
    <citation type="submission" date="2014-09" db="EMBL/GenBank/DDBJ databases">
        <authorList>
            <person name="Magalhaes I.L.F."/>
            <person name="Oliveira U."/>
            <person name="Santos F.R."/>
            <person name="Vidigal T.H.D.A."/>
            <person name="Brescovit A.D."/>
            <person name="Santos A.J."/>
        </authorList>
    </citation>
    <scope>NUCLEOTIDE SEQUENCE</scope>
    <source>
        <tissue evidence="2">Shoot tissue taken approximately 20 cm above the soil surface</tissue>
    </source>
</reference>
<dbReference type="InterPro" id="IPR045021">
    <property type="entry name" value="PSI1/2/3"/>
</dbReference>
<evidence type="ECO:0008006" key="3">
    <source>
        <dbReference type="Google" id="ProtNLM"/>
    </source>
</evidence>
<feature type="region of interest" description="Disordered" evidence="1">
    <location>
        <begin position="140"/>
        <end position="184"/>
    </location>
</feature>
<sequence length="207" mass="23122">MQKTLRWILPIAENTLRAHQGFGWVGEWANLGSDMGKKSGSQHSVTRIQTLHHADKAKTEHYILELVVQLHHLVVQVKNRGYGSKSSKHDLPRSRKGVDLQLVTKHNTSPVNNGTVSSPFSDCEREALDLLCFKRTSYGRSKSCEPPPDRGNKAHRSWDACRSQGSSPAREFGRNSISGRAMTRDLDVIDGLDRLASYSRPSSPTFC</sequence>
<dbReference type="AlphaFoldDB" id="A0A0A9EXP7"/>
<organism evidence="2">
    <name type="scientific">Arundo donax</name>
    <name type="common">Giant reed</name>
    <name type="synonym">Donax arundinaceus</name>
    <dbReference type="NCBI Taxonomy" id="35708"/>
    <lineage>
        <taxon>Eukaryota</taxon>
        <taxon>Viridiplantae</taxon>
        <taxon>Streptophyta</taxon>
        <taxon>Embryophyta</taxon>
        <taxon>Tracheophyta</taxon>
        <taxon>Spermatophyta</taxon>
        <taxon>Magnoliopsida</taxon>
        <taxon>Liliopsida</taxon>
        <taxon>Poales</taxon>
        <taxon>Poaceae</taxon>
        <taxon>PACMAD clade</taxon>
        <taxon>Arundinoideae</taxon>
        <taxon>Arundineae</taxon>
        <taxon>Arundo</taxon>
    </lineage>
</organism>
<protein>
    <recommendedName>
        <fullName evidence="3">DUF668 domain-containing protein</fullName>
    </recommendedName>
</protein>
<dbReference type="PANTHER" id="PTHR31730:SF37">
    <property type="entry name" value="OS06G0716000 PROTEIN"/>
    <property type="match status" value="1"/>
</dbReference>
<evidence type="ECO:0000313" key="2">
    <source>
        <dbReference type="EMBL" id="JAE05535.1"/>
    </source>
</evidence>
<dbReference type="EMBL" id="GBRH01192361">
    <property type="protein sequence ID" value="JAE05535.1"/>
    <property type="molecule type" value="Transcribed_RNA"/>
</dbReference>